<protein>
    <recommendedName>
        <fullName evidence="3">DUF2846 domain-containing protein</fullName>
    </recommendedName>
</protein>
<evidence type="ECO:0000313" key="2">
    <source>
        <dbReference type="Proteomes" id="UP001465153"/>
    </source>
</evidence>
<proteinExistence type="predicted"/>
<sequence length="101" mass="11368">MANPEIPFIYLDDKVAAKLRVGESKVIQVRPGKYRFSVREPFLFMPGYESGSFTHEFRAGETYYVRYSKNFGGVSGTANSPAVVGNTKFGLTTKENYELLQ</sequence>
<reference evidence="1 2" key="1">
    <citation type="submission" date="2024-04" db="EMBL/GenBank/DDBJ databases">
        <title>Draft genome sequence of Sessilibacter corallicola NBRC 116591.</title>
        <authorList>
            <person name="Miyakawa T."/>
            <person name="Kusuya Y."/>
            <person name="Miura T."/>
        </authorList>
    </citation>
    <scope>NUCLEOTIDE SEQUENCE [LARGE SCALE GENOMIC DNA]</scope>
    <source>
        <strain evidence="1 2">KU-00831-HH</strain>
    </source>
</reference>
<accession>A0ABQ0AF80</accession>
<gene>
    <name evidence="1" type="ORF">NBRC116591_41290</name>
</gene>
<organism evidence="1 2">
    <name type="scientific">Sessilibacter corallicola</name>
    <dbReference type="NCBI Taxonomy" id="2904075"/>
    <lineage>
        <taxon>Bacteria</taxon>
        <taxon>Pseudomonadati</taxon>
        <taxon>Pseudomonadota</taxon>
        <taxon>Gammaproteobacteria</taxon>
        <taxon>Cellvibrionales</taxon>
        <taxon>Cellvibrionaceae</taxon>
        <taxon>Sessilibacter</taxon>
    </lineage>
</organism>
<dbReference type="EMBL" id="BAABWN010000027">
    <property type="protein sequence ID" value="GAA6170314.1"/>
    <property type="molecule type" value="Genomic_DNA"/>
</dbReference>
<name>A0ABQ0AF80_9GAMM</name>
<comment type="caution">
    <text evidence="1">The sequence shown here is derived from an EMBL/GenBank/DDBJ whole genome shotgun (WGS) entry which is preliminary data.</text>
</comment>
<evidence type="ECO:0000313" key="1">
    <source>
        <dbReference type="EMBL" id="GAA6170314.1"/>
    </source>
</evidence>
<evidence type="ECO:0008006" key="3">
    <source>
        <dbReference type="Google" id="ProtNLM"/>
    </source>
</evidence>
<keyword evidence="2" id="KW-1185">Reference proteome</keyword>
<dbReference type="Proteomes" id="UP001465153">
    <property type="component" value="Unassembled WGS sequence"/>
</dbReference>